<sequence length="87" mass="9913">MDRCARCKPDIEYPCHWQYRLIGEERTTILQAIQTVVNLETCTVSDGNVSSGGRYISISVEVMVTSEENRLDLYNRFAADPAIRMVL</sequence>
<dbReference type="Pfam" id="PF04359">
    <property type="entry name" value="DUF493"/>
    <property type="match status" value="1"/>
</dbReference>
<gene>
    <name evidence="1" type="ORF">HP555_11585</name>
</gene>
<organism evidence="1 2">
    <name type="scientific">Desulfobulbus oligotrophicus</name>
    <dbReference type="NCBI Taxonomy" id="1909699"/>
    <lineage>
        <taxon>Bacteria</taxon>
        <taxon>Pseudomonadati</taxon>
        <taxon>Thermodesulfobacteriota</taxon>
        <taxon>Desulfobulbia</taxon>
        <taxon>Desulfobulbales</taxon>
        <taxon>Desulfobulbaceae</taxon>
        <taxon>Desulfobulbus</taxon>
    </lineage>
</organism>
<evidence type="ECO:0000313" key="1">
    <source>
        <dbReference type="EMBL" id="QQG66462.1"/>
    </source>
</evidence>
<dbReference type="KEGG" id="dog:HP555_11585"/>
<accession>A0A7T5VEL1</accession>
<keyword evidence="2" id="KW-1185">Reference proteome</keyword>
<dbReference type="AlphaFoldDB" id="A0A7T5VEL1"/>
<dbReference type="Gene3D" id="3.30.70.260">
    <property type="match status" value="1"/>
</dbReference>
<proteinExistence type="predicted"/>
<dbReference type="RefSeq" id="WP_199262666.1">
    <property type="nucleotide sequence ID" value="NZ_CP054140.1"/>
</dbReference>
<reference evidence="1 2" key="1">
    <citation type="submission" date="2020-05" db="EMBL/GenBank/DDBJ databases">
        <title>Complete genome of Desulfobulbus oligotrophicus.</title>
        <authorList>
            <person name="Podar M."/>
        </authorList>
    </citation>
    <scope>NUCLEOTIDE SEQUENCE [LARGE SCALE GENOMIC DNA]</scope>
    <source>
        <strain evidence="1 2">Prop6</strain>
    </source>
</reference>
<dbReference type="InterPro" id="IPR027471">
    <property type="entry name" value="YbeD-like_sf"/>
</dbReference>
<dbReference type="InterPro" id="IPR007454">
    <property type="entry name" value="UPF0250_YbeD-like"/>
</dbReference>
<name>A0A7T5VEL1_9BACT</name>
<dbReference type="SUPFAM" id="SSF117991">
    <property type="entry name" value="YbeD/HP0495-like"/>
    <property type="match status" value="1"/>
</dbReference>
<dbReference type="EMBL" id="CP054140">
    <property type="protein sequence ID" value="QQG66462.1"/>
    <property type="molecule type" value="Genomic_DNA"/>
</dbReference>
<protein>
    <submittedName>
        <fullName evidence="1">DUF493 domain-containing protein</fullName>
    </submittedName>
</protein>
<dbReference type="Proteomes" id="UP000596092">
    <property type="component" value="Chromosome"/>
</dbReference>
<evidence type="ECO:0000313" key="2">
    <source>
        <dbReference type="Proteomes" id="UP000596092"/>
    </source>
</evidence>